<reference evidence="1 2" key="1">
    <citation type="submission" date="2014-04" db="EMBL/GenBank/DDBJ databases">
        <authorList>
            <consortium name="DOE Joint Genome Institute"/>
            <person name="Kuo A."/>
            <person name="Kohler A."/>
            <person name="Nagy L.G."/>
            <person name="Floudas D."/>
            <person name="Copeland A."/>
            <person name="Barry K.W."/>
            <person name="Cichocki N."/>
            <person name="Veneault-Fourrey C."/>
            <person name="LaButti K."/>
            <person name="Lindquist E.A."/>
            <person name="Lipzen A."/>
            <person name="Lundell T."/>
            <person name="Morin E."/>
            <person name="Murat C."/>
            <person name="Sun H."/>
            <person name="Tunlid A."/>
            <person name="Henrissat B."/>
            <person name="Grigoriev I.V."/>
            <person name="Hibbett D.S."/>
            <person name="Martin F."/>
            <person name="Nordberg H.P."/>
            <person name="Cantor M.N."/>
            <person name="Hua S.X."/>
        </authorList>
    </citation>
    <scope>NUCLEOTIDE SEQUENCE [LARGE SCALE GENOMIC DNA]</scope>
    <source>
        <strain evidence="1 2">Foug A</strain>
    </source>
</reference>
<keyword evidence="2" id="KW-1185">Reference proteome</keyword>
<accession>A0A0C3AVP4</accession>
<evidence type="ECO:0000313" key="1">
    <source>
        <dbReference type="EMBL" id="KIM69027.1"/>
    </source>
</evidence>
<dbReference type="Proteomes" id="UP000053989">
    <property type="component" value="Unassembled WGS sequence"/>
</dbReference>
<reference evidence="2" key="2">
    <citation type="submission" date="2015-01" db="EMBL/GenBank/DDBJ databases">
        <title>Evolutionary Origins and Diversification of the Mycorrhizal Mutualists.</title>
        <authorList>
            <consortium name="DOE Joint Genome Institute"/>
            <consortium name="Mycorrhizal Genomics Consortium"/>
            <person name="Kohler A."/>
            <person name="Kuo A."/>
            <person name="Nagy L.G."/>
            <person name="Floudas D."/>
            <person name="Copeland A."/>
            <person name="Barry K.W."/>
            <person name="Cichocki N."/>
            <person name="Veneault-Fourrey C."/>
            <person name="LaButti K."/>
            <person name="Lindquist E.A."/>
            <person name="Lipzen A."/>
            <person name="Lundell T."/>
            <person name="Morin E."/>
            <person name="Murat C."/>
            <person name="Riley R."/>
            <person name="Ohm R."/>
            <person name="Sun H."/>
            <person name="Tunlid A."/>
            <person name="Henrissat B."/>
            <person name="Grigoriev I.V."/>
            <person name="Hibbett D.S."/>
            <person name="Martin F."/>
        </authorList>
    </citation>
    <scope>NUCLEOTIDE SEQUENCE [LARGE SCALE GENOMIC DNA]</scope>
    <source>
        <strain evidence="2">Foug A</strain>
    </source>
</reference>
<dbReference type="AlphaFoldDB" id="A0A0C3AVP4"/>
<dbReference type="EMBL" id="KN822007">
    <property type="protein sequence ID" value="KIM69027.1"/>
    <property type="molecule type" value="Genomic_DNA"/>
</dbReference>
<organism evidence="1 2">
    <name type="scientific">Scleroderma citrinum Foug A</name>
    <dbReference type="NCBI Taxonomy" id="1036808"/>
    <lineage>
        <taxon>Eukaryota</taxon>
        <taxon>Fungi</taxon>
        <taxon>Dikarya</taxon>
        <taxon>Basidiomycota</taxon>
        <taxon>Agaricomycotina</taxon>
        <taxon>Agaricomycetes</taxon>
        <taxon>Agaricomycetidae</taxon>
        <taxon>Boletales</taxon>
        <taxon>Sclerodermatineae</taxon>
        <taxon>Sclerodermataceae</taxon>
        <taxon>Scleroderma</taxon>
    </lineage>
</organism>
<dbReference type="OrthoDB" id="4748970at2759"/>
<dbReference type="InParanoid" id="A0A0C3AVP4"/>
<proteinExistence type="predicted"/>
<dbReference type="HOGENOM" id="CLU_2672562_0_0_1"/>
<evidence type="ECO:0000313" key="2">
    <source>
        <dbReference type="Proteomes" id="UP000053989"/>
    </source>
</evidence>
<protein>
    <submittedName>
        <fullName evidence="1">Uncharacterized protein</fullName>
    </submittedName>
</protein>
<name>A0A0C3AVP4_9AGAM</name>
<gene>
    <name evidence="1" type="ORF">SCLCIDRAFT_1208438</name>
</gene>
<sequence length="75" mass="8136">MYASIPIVKRDSQDSTIASESLVRSFAITLASCIPTRVLCCGPTATSDALSPRFNSYVWSYALVPFIGSVNPRHV</sequence>